<dbReference type="GO" id="GO:0033617">
    <property type="term" value="P:mitochondrial respiratory chain complex IV assembly"/>
    <property type="evidence" value="ECO:0007669"/>
    <property type="project" value="TreeGrafter"/>
</dbReference>
<evidence type="ECO:0000256" key="2">
    <source>
        <dbReference type="ARBA" id="ARBA00022692"/>
    </source>
</evidence>
<dbReference type="EMBL" id="NDIQ01000001">
    <property type="protein sequence ID" value="PRT53654.1"/>
    <property type="molecule type" value="Genomic_DNA"/>
</dbReference>
<feature type="domain" description="HIG1" evidence="6">
    <location>
        <begin position="79"/>
        <end position="171"/>
    </location>
</feature>
<dbReference type="STRING" id="45607.A0A2T0FF98"/>
<evidence type="ECO:0000256" key="4">
    <source>
        <dbReference type="ARBA" id="ARBA00023136"/>
    </source>
</evidence>
<proteinExistence type="predicted"/>
<keyword evidence="3 5" id="KW-1133">Transmembrane helix</keyword>
<keyword evidence="4 5" id="KW-0472">Membrane</keyword>
<comment type="caution">
    <text evidence="7">The sequence shown here is derived from an EMBL/GenBank/DDBJ whole genome shotgun (WGS) entry which is preliminary data.</text>
</comment>
<dbReference type="InterPro" id="IPR040153">
    <property type="entry name" value="Rcf2"/>
</dbReference>
<sequence length="190" mass="21188">MKLFNAKEIDDYKSHILMAGLRGGALGGMVSAGMWQFWLRKKTFITAGFVRTLTLAAPVLLFGVTNMEVASRDFEMAKNYSEASEKTALKAEGQQDDTFLGWCKTNKYKLVAGGWAASMVGSYVIVNRDKYMTKAQKIVQARVYAQGLTVIMLLATVFMSAGKQSTRQATPEQQEDSWKGDLQFVEQEQK</sequence>
<reference evidence="7 8" key="1">
    <citation type="submission" date="2017-04" db="EMBL/GenBank/DDBJ databases">
        <title>Genome sequencing of [Candida] sorbophila.</title>
        <authorList>
            <person name="Ahn J.O."/>
        </authorList>
    </citation>
    <scope>NUCLEOTIDE SEQUENCE [LARGE SCALE GENOMIC DNA]</scope>
    <source>
        <strain evidence="7 8">DS02</strain>
    </source>
</reference>
<keyword evidence="2 5" id="KW-0812">Transmembrane</keyword>
<name>A0A2T0FF98_9ASCO</name>
<feature type="transmembrane region" description="Helical" evidence="5">
    <location>
        <begin position="44"/>
        <end position="64"/>
    </location>
</feature>
<feature type="transmembrane region" description="Helical" evidence="5">
    <location>
        <begin position="21"/>
        <end position="38"/>
    </location>
</feature>
<feature type="transmembrane region" description="Helical" evidence="5">
    <location>
        <begin position="138"/>
        <end position="158"/>
    </location>
</feature>
<evidence type="ECO:0000256" key="5">
    <source>
        <dbReference type="SAM" id="Phobius"/>
    </source>
</evidence>
<dbReference type="Proteomes" id="UP000238350">
    <property type="component" value="Unassembled WGS sequence"/>
</dbReference>
<keyword evidence="8" id="KW-1185">Reference proteome</keyword>
<evidence type="ECO:0000313" key="8">
    <source>
        <dbReference type="Proteomes" id="UP000238350"/>
    </source>
</evidence>
<feature type="transmembrane region" description="Helical" evidence="5">
    <location>
        <begin position="108"/>
        <end position="126"/>
    </location>
</feature>
<gene>
    <name evidence="7" type="ORF">B9G98_01274</name>
</gene>
<dbReference type="GeneID" id="36515023"/>
<dbReference type="OrthoDB" id="1915122at2759"/>
<protein>
    <submittedName>
        <fullName evidence="7">Respiratory supercomplex factor 2, mitochondrial</fullName>
    </submittedName>
</protein>
<dbReference type="AlphaFoldDB" id="A0A2T0FF98"/>
<dbReference type="GO" id="GO:0005739">
    <property type="term" value="C:mitochondrion"/>
    <property type="evidence" value="ECO:0007669"/>
    <property type="project" value="UniProtKB-SubCell"/>
</dbReference>
<dbReference type="PROSITE" id="PS51503">
    <property type="entry name" value="HIG1"/>
    <property type="match status" value="1"/>
</dbReference>
<comment type="subcellular location">
    <subcellularLocation>
        <location evidence="1">Mitochondrion</location>
    </subcellularLocation>
</comment>
<dbReference type="PANTHER" id="PTHR28018:SF3">
    <property type="entry name" value="RESPIRATORY SUPERCOMPLEX FACTOR 2, MITOCHONDRIAL"/>
    <property type="match status" value="1"/>
</dbReference>
<evidence type="ECO:0000313" key="7">
    <source>
        <dbReference type="EMBL" id="PRT53654.1"/>
    </source>
</evidence>
<dbReference type="RefSeq" id="XP_024663600.1">
    <property type="nucleotide sequence ID" value="XM_024807832.1"/>
</dbReference>
<dbReference type="InterPro" id="IPR007667">
    <property type="entry name" value="Hypoxia_induced_domain"/>
</dbReference>
<organism evidence="7 8">
    <name type="scientific">Wickerhamiella sorbophila</name>
    <dbReference type="NCBI Taxonomy" id="45607"/>
    <lineage>
        <taxon>Eukaryota</taxon>
        <taxon>Fungi</taxon>
        <taxon>Dikarya</taxon>
        <taxon>Ascomycota</taxon>
        <taxon>Saccharomycotina</taxon>
        <taxon>Dipodascomycetes</taxon>
        <taxon>Dipodascales</taxon>
        <taxon>Trichomonascaceae</taxon>
        <taxon>Wickerhamiella</taxon>
    </lineage>
</organism>
<evidence type="ECO:0000259" key="6">
    <source>
        <dbReference type="PROSITE" id="PS51503"/>
    </source>
</evidence>
<dbReference type="PANTHER" id="PTHR28018">
    <property type="entry name" value="RESPIRATORY SUPERCOMPLEX FACTOR 2, MITOCHONDRIAL"/>
    <property type="match status" value="1"/>
</dbReference>
<evidence type="ECO:0000256" key="1">
    <source>
        <dbReference type="ARBA" id="ARBA00004173"/>
    </source>
</evidence>
<dbReference type="Pfam" id="PF04588">
    <property type="entry name" value="HIG_1_N"/>
    <property type="match status" value="1"/>
</dbReference>
<accession>A0A2T0FF98</accession>
<evidence type="ECO:0000256" key="3">
    <source>
        <dbReference type="ARBA" id="ARBA00022989"/>
    </source>
</evidence>